<evidence type="ECO:0000256" key="1">
    <source>
        <dbReference type="ARBA" id="ARBA00022679"/>
    </source>
</evidence>
<keyword evidence="4" id="KW-0067">ATP-binding</keyword>
<dbReference type="PANTHER" id="PTHR43289">
    <property type="entry name" value="MITOGEN-ACTIVATED PROTEIN KINASE KINASE KINASE 20-RELATED"/>
    <property type="match status" value="1"/>
</dbReference>
<dbReference type="EMBL" id="JAVRFH010000048">
    <property type="protein sequence ID" value="MDT0614883.1"/>
    <property type="molecule type" value="Genomic_DNA"/>
</dbReference>
<accession>A0ABU3AY80</accession>
<evidence type="ECO:0000313" key="8">
    <source>
        <dbReference type="Proteomes" id="UP001180724"/>
    </source>
</evidence>
<dbReference type="SMART" id="SM00220">
    <property type="entry name" value="S_TKc"/>
    <property type="match status" value="1"/>
</dbReference>
<name>A0ABU3AY80_9ACTN</name>
<keyword evidence="3 7" id="KW-0418">Kinase</keyword>
<dbReference type="InterPro" id="IPR000719">
    <property type="entry name" value="Prot_kinase_dom"/>
</dbReference>
<keyword evidence="5" id="KW-0472">Membrane</keyword>
<dbReference type="CDD" id="cd14014">
    <property type="entry name" value="STKc_PknB_like"/>
    <property type="match status" value="1"/>
</dbReference>
<keyword evidence="5" id="KW-0812">Transmembrane</keyword>
<dbReference type="SUPFAM" id="SSF56112">
    <property type="entry name" value="Protein kinase-like (PK-like)"/>
    <property type="match status" value="1"/>
</dbReference>
<keyword evidence="1 7" id="KW-0808">Transferase</keyword>
<keyword evidence="5" id="KW-1133">Transmembrane helix</keyword>
<evidence type="ECO:0000256" key="4">
    <source>
        <dbReference type="ARBA" id="ARBA00022840"/>
    </source>
</evidence>
<proteinExistence type="predicted"/>
<evidence type="ECO:0000259" key="6">
    <source>
        <dbReference type="PROSITE" id="PS50011"/>
    </source>
</evidence>
<evidence type="ECO:0000313" key="7">
    <source>
        <dbReference type="EMBL" id="MDT0614883.1"/>
    </source>
</evidence>
<feature type="transmembrane region" description="Helical" evidence="5">
    <location>
        <begin position="342"/>
        <end position="368"/>
    </location>
</feature>
<dbReference type="Pfam" id="PF00069">
    <property type="entry name" value="Pkinase"/>
    <property type="match status" value="1"/>
</dbReference>
<dbReference type="PROSITE" id="PS50011">
    <property type="entry name" value="PROTEIN_KINASE_DOM"/>
    <property type="match status" value="1"/>
</dbReference>
<reference evidence="7" key="1">
    <citation type="submission" date="2024-05" db="EMBL/GenBank/DDBJ databases">
        <title>30 novel species of actinomycetes from the DSMZ collection.</title>
        <authorList>
            <person name="Nouioui I."/>
        </authorList>
    </citation>
    <scope>NUCLEOTIDE SEQUENCE</scope>
    <source>
        <strain evidence="7">DSM 40712</strain>
    </source>
</reference>
<organism evidence="7 8">
    <name type="scientific">Streptomyces lancefieldiae</name>
    <dbReference type="NCBI Taxonomy" id="3075520"/>
    <lineage>
        <taxon>Bacteria</taxon>
        <taxon>Bacillati</taxon>
        <taxon>Actinomycetota</taxon>
        <taxon>Actinomycetes</taxon>
        <taxon>Kitasatosporales</taxon>
        <taxon>Streptomycetaceae</taxon>
        <taxon>Streptomyces</taxon>
    </lineage>
</organism>
<protein>
    <submittedName>
        <fullName evidence="7">Serine/threonine-protein kinase</fullName>
        <ecNumber evidence="7">2.7.11.1</ecNumber>
    </submittedName>
</protein>
<evidence type="ECO:0000256" key="5">
    <source>
        <dbReference type="SAM" id="Phobius"/>
    </source>
</evidence>
<gene>
    <name evidence="7" type="ORF">RM812_32440</name>
</gene>
<dbReference type="GO" id="GO:0004674">
    <property type="term" value="F:protein serine/threonine kinase activity"/>
    <property type="evidence" value="ECO:0007669"/>
    <property type="project" value="UniProtKB-EC"/>
</dbReference>
<dbReference type="Gene3D" id="3.30.200.20">
    <property type="entry name" value="Phosphorylase Kinase, domain 1"/>
    <property type="match status" value="1"/>
</dbReference>
<dbReference type="Proteomes" id="UP001180724">
    <property type="component" value="Unassembled WGS sequence"/>
</dbReference>
<evidence type="ECO:0000256" key="3">
    <source>
        <dbReference type="ARBA" id="ARBA00022777"/>
    </source>
</evidence>
<comment type="caution">
    <text evidence="7">The sequence shown here is derived from an EMBL/GenBank/DDBJ whole genome shotgun (WGS) entry which is preliminary data.</text>
</comment>
<keyword evidence="8" id="KW-1185">Reference proteome</keyword>
<dbReference type="PANTHER" id="PTHR43289:SF34">
    <property type="entry name" value="SERINE_THREONINE-PROTEIN KINASE YBDM-RELATED"/>
    <property type="match status" value="1"/>
</dbReference>
<dbReference type="RefSeq" id="WP_311580727.1">
    <property type="nucleotide sequence ID" value="NZ_JAVRFH010000048.1"/>
</dbReference>
<dbReference type="EC" id="2.7.11.1" evidence="7"/>
<evidence type="ECO:0000256" key="2">
    <source>
        <dbReference type="ARBA" id="ARBA00022741"/>
    </source>
</evidence>
<dbReference type="Gene3D" id="1.10.510.10">
    <property type="entry name" value="Transferase(Phosphotransferase) domain 1"/>
    <property type="match status" value="1"/>
</dbReference>
<keyword evidence="2" id="KW-0547">Nucleotide-binding</keyword>
<feature type="domain" description="Protein kinase" evidence="6">
    <location>
        <begin position="22"/>
        <end position="278"/>
    </location>
</feature>
<dbReference type="InterPro" id="IPR011009">
    <property type="entry name" value="Kinase-like_dom_sf"/>
</dbReference>
<dbReference type="PROSITE" id="PS00108">
    <property type="entry name" value="PROTEIN_KINASE_ST"/>
    <property type="match status" value="1"/>
</dbReference>
<dbReference type="InterPro" id="IPR008271">
    <property type="entry name" value="Ser/Thr_kinase_AS"/>
</dbReference>
<sequence>MPGTGVNLGPLHRSDPAFLGPYRLLGRLAAGGMGRVYLAARPDGGGLAAVKTLLAEGTVTEADRVRFAREVTVAQRVAAAHTARVLDADPHAARPWLATEYVAAPSLGELVARRGPADPAAVTRIARDCATALDALHAAGVVHRDLKPQNILLSSDGVRLIDFGISHATDLTRTKVTLGTIAYIAPEQARGEPATPAGDMYALGVTLCTLATGRPPYAEIGDPVRLLALVSRGKVDLDGVPDSLLPVVRACLELDPAHRPGPADLRALAEERAAVPWPPGPDTSHLPDGWAALVSDYWYQGRDLERQVRAEARPTTDPTPARRVAGLTPRGWKAAGTFVSSLGALILVGLGGLLVIITIVAVVIAVVAG</sequence>